<dbReference type="GeneID" id="34460016"/>
<reference evidence="2" key="1">
    <citation type="journal article" date="2017" name="Genome Biol.">
        <title>Comparative genomics reveals high biological diversity and specific adaptations in the industrially and medically important fungal genus Aspergillus.</title>
        <authorList>
            <person name="de Vries R.P."/>
            <person name="Riley R."/>
            <person name="Wiebenga A."/>
            <person name="Aguilar-Osorio G."/>
            <person name="Amillis S."/>
            <person name="Uchima C.A."/>
            <person name="Anderluh G."/>
            <person name="Asadollahi M."/>
            <person name="Askin M."/>
            <person name="Barry K."/>
            <person name="Battaglia E."/>
            <person name="Bayram O."/>
            <person name="Benocci T."/>
            <person name="Braus-Stromeyer S.A."/>
            <person name="Caldana C."/>
            <person name="Canovas D."/>
            <person name="Cerqueira G.C."/>
            <person name="Chen F."/>
            <person name="Chen W."/>
            <person name="Choi C."/>
            <person name="Clum A."/>
            <person name="Dos Santos R.A."/>
            <person name="Damasio A.R."/>
            <person name="Diallinas G."/>
            <person name="Emri T."/>
            <person name="Fekete E."/>
            <person name="Flipphi M."/>
            <person name="Freyberg S."/>
            <person name="Gallo A."/>
            <person name="Gournas C."/>
            <person name="Habgood R."/>
            <person name="Hainaut M."/>
            <person name="Harispe M.L."/>
            <person name="Henrissat B."/>
            <person name="Hilden K.S."/>
            <person name="Hope R."/>
            <person name="Hossain A."/>
            <person name="Karabika E."/>
            <person name="Karaffa L."/>
            <person name="Karanyi Z."/>
            <person name="Krasevec N."/>
            <person name="Kuo A."/>
            <person name="Kusch H."/>
            <person name="LaButti K."/>
            <person name="Lagendijk E.L."/>
            <person name="Lapidus A."/>
            <person name="Levasseur A."/>
            <person name="Lindquist E."/>
            <person name="Lipzen A."/>
            <person name="Logrieco A.F."/>
            <person name="MacCabe A."/>
            <person name="Maekelae M.R."/>
            <person name="Malavazi I."/>
            <person name="Melin P."/>
            <person name="Meyer V."/>
            <person name="Mielnichuk N."/>
            <person name="Miskei M."/>
            <person name="Molnar A.P."/>
            <person name="Mule G."/>
            <person name="Ngan C.Y."/>
            <person name="Orejas M."/>
            <person name="Orosz E."/>
            <person name="Ouedraogo J.P."/>
            <person name="Overkamp K.M."/>
            <person name="Park H.-S."/>
            <person name="Perrone G."/>
            <person name="Piumi F."/>
            <person name="Punt P.J."/>
            <person name="Ram A.F."/>
            <person name="Ramon A."/>
            <person name="Rauscher S."/>
            <person name="Record E."/>
            <person name="Riano-Pachon D.M."/>
            <person name="Robert V."/>
            <person name="Roehrig J."/>
            <person name="Ruller R."/>
            <person name="Salamov A."/>
            <person name="Salih N.S."/>
            <person name="Samson R.A."/>
            <person name="Sandor E."/>
            <person name="Sanguinetti M."/>
            <person name="Schuetze T."/>
            <person name="Sepcic K."/>
            <person name="Shelest E."/>
            <person name="Sherlock G."/>
            <person name="Sophianopoulou V."/>
            <person name="Squina F.M."/>
            <person name="Sun H."/>
            <person name="Susca A."/>
            <person name="Todd R.B."/>
            <person name="Tsang A."/>
            <person name="Unkles S.E."/>
            <person name="van de Wiele N."/>
            <person name="van Rossen-Uffink D."/>
            <person name="Oliveira J.V."/>
            <person name="Vesth T.C."/>
            <person name="Visser J."/>
            <person name="Yu J.-H."/>
            <person name="Zhou M."/>
            <person name="Andersen M.R."/>
            <person name="Archer D.B."/>
            <person name="Baker S.E."/>
            <person name="Benoit I."/>
            <person name="Brakhage A.A."/>
            <person name="Braus G.H."/>
            <person name="Fischer R."/>
            <person name="Frisvad J.C."/>
            <person name="Goldman G.H."/>
            <person name="Houbraken J."/>
            <person name="Oakley B."/>
            <person name="Pocsi I."/>
            <person name="Scazzocchio C."/>
            <person name="Seiboth B."/>
            <person name="vanKuyk P.A."/>
            <person name="Wortman J."/>
            <person name="Dyer P.S."/>
            <person name="Grigoriev I.V."/>
        </authorList>
    </citation>
    <scope>NUCLEOTIDE SEQUENCE [LARGE SCALE GENOMIC DNA]</scope>
    <source>
        <strain evidence="2">CBS 516.65</strain>
    </source>
</reference>
<gene>
    <name evidence="1" type="ORF">ASPGLDRAFT_28423</name>
</gene>
<dbReference type="OrthoDB" id="4440857at2759"/>
<keyword evidence="2" id="KW-1185">Reference proteome</keyword>
<accession>A0A1L9VBD1</accession>
<dbReference type="Proteomes" id="UP000184300">
    <property type="component" value="Unassembled WGS sequence"/>
</dbReference>
<dbReference type="AlphaFoldDB" id="A0A1L9VBD1"/>
<evidence type="ECO:0000313" key="2">
    <source>
        <dbReference type="Proteomes" id="UP000184300"/>
    </source>
</evidence>
<evidence type="ECO:0000313" key="1">
    <source>
        <dbReference type="EMBL" id="OJJ81185.1"/>
    </source>
</evidence>
<dbReference type="RefSeq" id="XP_022397883.1">
    <property type="nucleotide sequence ID" value="XM_022543755.1"/>
</dbReference>
<organism evidence="1 2">
    <name type="scientific">Aspergillus glaucus CBS 516.65</name>
    <dbReference type="NCBI Taxonomy" id="1160497"/>
    <lineage>
        <taxon>Eukaryota</taxon>
        <taxon>Fungi</taxon>
        <taxon>Dikarya</taxon>
        <taxon>Ascomycota</taxon>
        <taxon>Pezizomycotina</taxon>
        <taxon>Eurotiomycetes</taxon>
        <taxon>Eurotiomycetidae</taxon>
        <taxon>Eurotiales</taxon>
        <taxon>Aspergillaceae</taxon>
        <taxon>Aspergillus</taxon>
        <taxon>Aspergillus subgen. Aspergillus</taxon>
    </lineage>
</organism>
<name>A0A1L9VBD1_ASPGL</name>
<sequence>MVRLPVRNLATRICGLPSSVLEPEQYRRDPILDIRSRWEPCLHLCEAGLPYKVWTSHDVFKYHGLYRHHGVFSDPYDFQVLDLGLLVNDIEEAAKILEGAGYFRARMPNAEQEGMCYHSGNGRGCIRLLNTSAIVQEYIRRETFEQVTARISLAAGVKDTYVIDNKWSMQGLGNGVLLMLASDWNYALPSQMKSPIFYQVMPELSEYFDSHLQPMDGCADFISSYNDFFLGSCETLAPCKYNKQPDI</sequence>
<dbReference type="EMBL" id="KV878907">
    <property type="protein sequence ID" value="OJJ81185.1"/>
    <property type="molecule type" value="Genomic_DNA"/>
</dbReference>
<protein>
    <submittedName>
        <fullName evidence="1">Uncharacterized protein</fullName>
    </submittedName>
</protein>
<dbReference type="VEuPathDB" id="FungiDB:ASPGLDRAFT_28423"/>
<proteinExistence type="predicted"/>